<organism evidence="1 2">
    <name type="scientific">Pseudodesulfovibrio senegalensis</name>
    <dbReference type="NCBI Taxonomy" id="1721087"/>
    <lineage>
        <taxon>Bacteria</taxon>
        <taxon>Pseudomonadati</taxon>
        <taxon>Thermodesulfobacteriota</taxon>
        <taxon>Desulfovibrionia</taxon>
        <taxon>Desulfovibrionales</taxon>
        <taxon>Desulfovibrionaceae</taxon>
    </lineage>
</organism>
<sequence>MVEWIDPRQEHQEVVRFQGTVLLGFLKRDPLYARQVALLDRMQRKYGERLRCLVYHEGFLDAGMRRHMVRGTPSYVLLERGDEVDRLVGVSDAETMDAFLSRCLNRR</sequence>
<evidence type="ECO:0008006" key="3">
    <source>
        <dbReference type="Google" id="ProtNLM"/>
    </source>
</evidence>
<dbReference type="AlphaFoldDB" id="A0A6N6N5N1"/>
<dbReference type="InterPro" id="IPR036249">
    <property type="entry name" value="Thioredoxin-like_sf"/>
</dbReference>
<dbReference type="OrthoDB" id="5459240at2"/>
<dbReference type="EMBL" id="WAIE01000001">
    <property type="protein sequence ID" value="KAB1443051.1"/>
    <property type="molecule type" value="Genomic_DNA"/>
</dbReference>
<name>A0A6N6N5N1_9BACT</name>
<dbReference type="SUPFAM" id="SSF52833">
    <property type="entry name" value="Thioredoxin-like"/>
    <property type="match status" value="1"/>
</dbReference>
<gene>
    <name evidence="1" type="ORF">F8A88_01955</name>
</gene>
<comment type="caution">
    <text evidence="1">The sequence shown here is derived from an EMBL/GenBank/DDBJ whole genome shotgun (WGS) entry which is preliminary data.</text>
</comment>
<reference evidence="1 2" key="1">
    <citation type="journal article" date="2017" name="Int. J. Syst. Evol. Microbiol.">
        <title>Desulfovibrio senegalensis sp. nov., a mesophilic sulfate reducer isolated from marine sediment.</title>
        <authorList>
            <person name="Thioye A."/>
            <person name="Gam Z.B.A."/>
            <person name="Mbengue M."/>
            <person name="Cayol J.L."/>
            <person name="Joseph-Bartoli M."/>
            <person name="Toure-Kane C."/>
            <person name="Labat M."/>
        </authorList>
    </citation>
    <scope>NUCLEOTIDE SEQUENCE [LARGE SCALE GENOMIC DNA]</scope>
    <source>
        <strain evidence="1 2">DSM 101509</strain>
    </source>
</reference>
<accession>A0A6N6N5N1</accession>
<evidence type="ECO:0000313" key="2">
    <source>
        <dbReference type="Proteomes" id="UP000438699"/>
    </source>
</evidence>
<protein>
    <recommendedName>
        <fullName evidence="3">Thioredoxin family protein</fullName>
    </recommendedName>
</protein>
<dbReference type="RefSeq" id="WP_151149326.1">
    <property type="nucleotide sequence ID" value="NZ_WAIE01000001.1"/>
</dbReference>
<dbReference type="Proteomes" id="UP000438699">
    <property type="component" value="Unassembled WGS sequence"/>
</dbReference>
<keyword evidence="2" id="KW-1185">Reference proteome</keyword>
<evidence type="ECO:0000313" key="1">
    <source>
        <dbReference type="EMBL" id="KAB1443051.1"/>
    </source>
</evidence>
<proteinExistence type="predicted"/>